<comment type="caution">
    <text evidence="6">The sequence shown here is derived from an EMBL/GenBank/DDBJ whole genome shotgun (WGS) entry which is preliminary data.</text>
</comment>
<dbReference type="EMBL" id="SMKI01000411">
    <property type="protein sequence ID" value="TDC67641.1"/>
    <property type="molecule type" value="Genomic_DNA"/>
</dbReference>
<evidence type="ECO:0000313" key="7">
    <source>
        <dbReference type="Proteomes" id="UP000295345"/>
    </source>
</evidence>
<dbReference type="OrthoDB" id="59108at2"/>
<name>A0A4R4SU66_9ACTN</name>
<keyword evidence="3" id="KW-0804">Transcription</keyword>
<proteinExistence type="predicted"/>
<feature type="compositionally biased region" description="Basic residues" evidence="4">
    <location>
        <begin position="31"/>
        <end position="46"/>
    </location>
</feature>
<dbReference type="Proteomes" id="UP000295345">
    <property type="component" value="Unassembled WGS sequence"/>
</dbReference>
<keyword evidence="7" id="KW-1185">Reference proteome</keyword>
<reference evidence="6 7" key="1">
    <citation type="submission" date="2019-03" db="EMBL/GenBank/DDBJ databases">
        <title>Draft genome sequences of novel Actinobacteria.</title>
        <authorList>
            <person name="Sahin N."/>
            <person name="Ay H."/>
            <person name="Saygin H."/>
        </authorList>
    </citation>
    <scope>NUCLEOTIDE SEQUENCE [LARGE SCALE GENOMIC DNA]</scope>
    <source>
        <strain evidence="6 7">DSM 41900</strain>
    </source>
</reference>
<dbReference type="InterPro" id="IPR046335">
    <property type="entry name" value="LacI/GalR-like_sensor"/>
</dbReference>
<evidence type="ECO:0000256" key="1">
    <source>
        <dbReference type="ARBA" id="ARBA00023015"/>
    </source>
</evidence>
<dbReference type="PANTHER" id="PTHR30146">
    <property type="entry name" value="LACI-RELATED TRANSCRIPTIONAL REPRESSOR"/>
    <property type="match status" value="1"/>
</dbReference>
<organism evidence="6 7">
    <name type="scientific">Streptomyces hainanensis</name>
    <dbReference type="NCBI Taxonomy" id="402648"/>
    <lineage>
        <taxon>Bacteria</taxon>
        <taxon>Bacillati</taxon>
        <taxon>Actinomycetota</taxon>
        <taxon>Actinomycetes</taxon>
        <taxon>Kitasatosporales</taxon>
        <taxon>Streptomycetaceae</taxon>
        <taxon>Streptomyces</taxon>
    </lineage>
</organism>
<evidence type="ECO:0000256" key="2">
    <source>
        <dbReference type="ARBA" id="ARBA00023125"/>
    </source>
</evidence>
<dbReference type="Gene3D" id="3.40.50.2300">
    <property type="match status" value="2"/>
</dbReference>
<dbReference type="Pfam" id="PF13377">
    <property type="entry name" value="Peripla_BP_3"/>
    <property type="match status" value="1"/>
</dbReference>
<keyword evidence="1" id="KW-0805">Transcription regulation</keyword>
<feature type="domain" description="HTH lacI-type" evidence="5">
    <location>
        <begin position="60"/>
        <end position="114"/>
    </location>
</feature>
<evidence type="ECO:0000313" key="6">
    <source>
        <dbReference type="EMBL" id="TDC67641.1"/>
    </source>
</evidence>
<dbReference type="InterPro" id="IPR028082">
    <property type="entry name" value="Peripla_BP_I"/>
</dbReference>
<dbReference type="GO" id="GO:0003700">
    <property type="term" value="F:DNA-binding transcription factor activity"/>
    <property type="evidence" value="ECO:0007669"/>
    <property type="project" value="TreeGrafter"/>
</dbReference>
<dbReference type="PANTHER" id="PTHR30146:SF153">
    <property type="entry name" value="LACTOSE OPERON REPRESSOR"/>
    <property type="match status" value="1"/>
</dbReference>
<dbReference type="SMART" id="SM00354">
    <property type="entry name" value="HTH_LACI"/>
    <property type="match status" value="1"/>
</dbReference>
<dbReference type="CDD" id="cd06267">
    <property type="entry name" value="PBP1_LacI_sugar_binding-like"/>
    <property type="match status" value="1"/>
</dbReference>
<dbReference type="AlphaFoldDB" id="A0A4R4SU66"/>
<dbReference type="PROSITE" id="PS50932">
    <property type="entry name" value="HTH_LACI_2"/>
    <property type="match status" value="1"/>
</dbReference>
<accession>A0A4R4SU66</accession>
<evidence type="ECO:0000256" key="3">
    <source>
        <dbReference type="ARBA" id="ARBA00023163"/>
    </source>
</evidence>
<protein>
    <submittedName>
        <fullName evidence="6">LacI family transcriptional regulator</fullName>
    </submittedName>
</protein>
<dbReference type="SUPFAM" id="SSF47413">
    <property type="entry name" value="lambda repressor-like DNA-binding domains"/>
    <property type="match status" value="1"/>
</dbReference>
<feature type="region of interest" description="Disordered" evidence="4">
    <location>
        <begin position="1"/>
        <end position="46"/>
    </location>
</feature>
<evidence type="ECO:0000256" key="4">
    <source>
        <dbReference type="SAM" id="MobiDB-lite"/>
    </source>
</evidence>
<dbReference type="InterPro" id="IPR000843">
    <property type="entry name" value="HTH_LacI"/>
</dbReference>
<dbReference type="InterPro" id="IPR010982">
    <property type="entry name" value="Lambda_DNA-bd_dom_sf"/>
</dbReference>
<dbReference type="GO" id="GO:0000976">
    <property type="term" value="F:transcription cis-regulatory region binding"/>
    <property type="evidence" value="ECO:0007669"/>
    <property type="project" value="TreeGrafter"/>
</dbReference>
<dbReference type="CDD" id="cd01392">
    <property type="entry name" value="HTH_LacI"/>
    <property type="match status" value="1"/>
</dbReference>
<evidence type="ECO:0000259" key="5">
    <source>
        <dbReference type="PROSITE" id="PS50932"/>
    </source>
</evidence>
<keyword evidence="2" id="KW-0238">DNA-binding</keyword>
<dbReference type="Gene3D" id="1.10.260.40">
    <property type="entry name" value="lambda repressor-like DNA-binding domains"/>
    <property type="match status" value="1"/>
</dbReference>
<dbReference type="SUPFAM" id="SSF53822">
    <property type="entry name" value="Periplasmic binding protein-like I"/>
    <property type="match status" value="1"/>
</dbReference>
<sequence length="389" mass="41099">MVRCSRWTLGGGGGPAAGVRVNPRQTELERSRRRGRGPRRPPRAARHNVLVTERRRTRRPTIVDIAAAAGVSKSLVSLALRGDEGVSDATRARILGVADELGYRSNTLARGLVQGRTMLLGVLLTDLANPYHTEVVAGVEEAADAEGFTALLAHGRNDRRRLEQQLDALLQLSVDGVVVISSWLDPRVLTEAARRAPVVMVGRPAEHPTGVDTVANDDAAGATAAVEHLAGLGHRRIAHIAGSRRPAARARREGYLAAMRRAGLAAEAAVHTIGDDTGRRAAAAAELLEAAAPTAVFAVNDLAALAVLDRAHVLGVPVPDRLSVVGYDNTGLAETVRPRLTSVDQPRATMGRLAVTLLLERLGGRTADRREVLPPTLIPRASTGVAPAG</sequence>
<dbReference type="Pfam" id="PF00356">
    <property type="entry name" value="LacI"/>
    <property type="match status" value="1"/>
</dbReference>
<gene>
    <name evidence="6" type="ORF">E1283_28505</name>
</gene>